<reference evidence="2 3" key="1">
    <citation type="submission" date="2016-06" db="EMBL/GenBank/DDBJ databases">
        <title>Evolution of pathogenesis and genome organization in the Tremellales.</title>
        <authorList>
            <person name="Cuomo C."/>
            <person name="Litvintseva A."/>
            <person name="Heitman J."/>
            <person name="Chen Y."/>
            <person name="Sun S."/>
            <person name="Springer D."/>
            <person name="Dromer F."/>
            <person name="Young S."/>
            <person name="Zeng Q."/>
            <person name="Chapman S."/>
            <person name="Gujja S."/>
            <person name="Saif S."/>
            <person name="Birren B."/>
        </authorList>
    </citation>
    <scope>NUCLEOTIDE SEQUENCE [LARGE SCALE GENOMIC DNA]</scope>
    <source>
        <strain evidence="2 3">ATCC 28783</strain>
    </source>
</reference>
<evidence type="ECO:0000256" key="1">
    <source>
        <dbReference type="SAM" id="MobiDB-lite"/>
    </source>
</evidence>
<evidence type="ECO:0000313" key="3">
    <source>
        <dbReference type="Proteomes" id="UP000289152"/>
    </source>
</evidence>
<dbReference type="EMBL" id="SDIL01000027">
    <property type="protein sequence ID" value="RXK39742.1"/>
    <property type="molecule type" value="Genomic_DNA"/>
</dbReference>
<feature type="region of interest" description="Disordered" evidence="1">
    <location>
        <begin position="1"/>
        <end position="35"/>
    </location>
</feature>
<organism evidence="2 3">
    <name type="scientific">Tremella mesenterica</name>
    <name type="common">Jelly fungus</name>
    <dbReference type="NCBI Taxonomy" id="5217"/>
    <lineage>
        <taxon>Eukaryota</taxon>
        <taxon>Fungi</taxon>
        <taxon>Dikarya</taxon>
        <taxon>Basidiomycota</taxon>
        <taxon>Agaricomycotina</taxon>
        <taxon>Tremellomycetes</taxon>
        <taxon>Tremellales</taxon>
        <taxon>Tremellaceae</taxon>
        <taxon>Tremella</taxon>
    </lineage>
</organism>
<evidence type="ECO:0000313" key="2">
    <source>
        <dbReference type="EMBL" id="RXK39742.1"/>
    </source>
</evidence>
<feature type="compositionally biased region" description="Basic and acidic residues" evidence="1">
    <location>
        <begin position="161"/>
        <end position="174"/>
    </location>
</feature>
<dbReference type="AlphaFoldDB" id="A0A4Q1BPQ7"/>
<name>A0A4Q1BPQ7_TREME</name>
<feature type="compositionally biased region" description="Polar residues" evidence="1">
    <location>
        <begin position="144"/>
        <end position="160"/>
    </location>
</feature>
<dbReference type="Proteomes" id="UP000289152">
    <property type="component" value="Unassembled WGS sequence"/>
</dbReference>
<dbReference type="InParanoid" id="A0A4Q1BPQ7"/>
<sequence length="216" mass="24067">MRPFRKLKSSLQLALDPELDESDKEDHSMADDEECQTPEDFARSMYRCQNSQASTSGWASVEYRSSKCKRTSTRRSHATPFVISSPDEAYNAFSHAPSVPSVTNSKSTAKAVTYRAEISVPEIPFETDVSISGTQFTVSAATTIYGPSSDQRSNVTSTPLDSHDGSNDEYKWEPQPDLPVMRARERRIDPTAVKHVMSLSVTSRWFKTSSTSTSQH</sequence>
<proteinExistence type="predicted"/>
<comment type="caution">
    <text evidence="2">The sequence shown here is derived from an EMBL/GenBank/DDBJ whole genome shotgun (WGS) entry which is preliminary data.</text>
</comment>
<gene>
    <name evidence="2" type="ORF">M231_02935</name>
</gene>
<keyword evidence="3" id="KW-1185">Reference proteome</keyword>
<feature type="region of interest" description="Disordered" evidence="1">
    <location>
        <begin position="144"/>
        <end position="182"/>
    </location>
</feature>
<accession>A0A4Q1BPQ7</accession>
<dbReference type="VEuPathDB" id="FungiDB:TREMEDRAFT_58541"/>
<protein>
    <submittedName>
        <fullName evidence="2">Uncharacterized protein</fullName>
    </submittedName>
</protein>